<keyword evidence="3" id="KW-0479">Metal-binding</keyword>
<evidence type="ECO:0000256" key="2">
    <source>
        <dbReference type="ARBA" id="ARBA00022679"/>
    </source>
</evidence>
<feature type="domain" description="RING-type" evidence="9">
    <location>
        <begin position="276"/>
        <end position="586"/>
    </location>
</feature>
<accession>A0ABR1M4D5</accession>
<dbReference type="RefSeq" id="XP_066658279.1">
    <property type="nucleotide sequence ID" value="XM_066798996.1"/>
</dbReference>
<evidence type="ECO:0000256" key="3">
    <source>
        <dbReference type="ARBA" id="ARBA00022723"/>
    </source>
</evidence>
<dbReference type="Gene3D" id="1.20.120.1750">
    <property type="match status" value="1"/>
</dbReference>
<dbReference type="Pfam" id="PF26112">
    <property type="entry name" value="UBA_RNF216"/>
    <property type="match status" value="1"/>
</dbReference>
<keyword evidence="11" id="KW-1185">Reference proteome</keyword>
<feature type="transmembrane region" description="Helical" evidence="8">
    <location>
        <begin position="418"/>
        <end position="449"/>
    </location>
</feature>
<comment type="pathway">
    <text evidence="1">Protein modification; protein ubiquitination.</text>
</comment>
<keyword evidence="2" id="KW-0808">Transferase</keyword>
<dbReference type="EMBL" id="JBBPEH010000002">
    <property type="protein sequence ID" value="KAK7541986.1"/>
    <property type="molecule type" value="Genomic_DNA"/>
</dbReference>
<keyword evidence="5" id="KW-0863">Zinc-finger</keyword>
<evidence type="ECO:0000313" key="11">
    <source>
        <dbReference type="Proteomes" id="UP001360953"/>
    </source>
</evidence>
<sequence length="665" mass="74416">MLAGIPSPFKHGLLSSRSGTFVDPPKRSASNSASIIPWLAADSPPTFDPDLAQDEEEDAGLRELNSQLDILTSVFPHVQPEVFREMLDSFSEESRLHVITEALLKKQDKWVRGRHRAPPLEVEESDTSARLPTTEKFRGEVYKTAAKEALYAEFKGLSHSTIKAVLAESNYSYSRARPALLAVSSKSWRFSVTSFFTRRKVPSEDDHPLIQWQKADPGVGGPLAPRLVATSSTELNKELYHTLVAPILAKQTKEQLQEDRAFANSINDDEAESAGEMYYCQCCFTSSSFEQMTVCSSSGHWICFRCVRFAINEALYGQGWARSISLERHTLNCIAPVAGGSCQGFVPQESLQRALLEEPDGQTTFSKFQQRAATDVLIKSQLPLTHCPFCHYAEVDDMSLRLRLPVPSSLLARKFVRLIGGCVVAVLSFFLSPLLSLFVLLTIAAIGAVQLTTNFNRKSLFAPLRHSKARVLRRRMGQRFRCQNPACGRDSCISCTAEWRDPHTCHAKALVSLRQHVENAISNAVKRTCPRCHMSFVKSSGCNKLLCPCGYSMCYICRAPIGTGEGYGHFCPHFRERPGERCSVCDKCDLYQVDEDDVVTQRVAQRAEREWREMNKMSGKDGVTIAKDELKRVAKGDGKSKDFVRIIGKRPWEVLLDRIVDVVYV</sequence>
<evidence type="ECO:0000256" key="7">
    <source>
        <dbReference type="ARBA" id="ARBA00022833"/>
    </source>
</evidence>
<gene>
    <name evidence="10" type="ORF">J3D65DRAFT_612187</name>
</gene>
<dbReference type="SUPFAM" id="SSF57850">
    <property type="entry name" value="RING/U-box"/>
    <property type="match status" value="1"/>
</dbReference>
<dbReference type="PANTHER" id="PTHR22770">
    <property type="entry name" value="UBIQUITIN CONJUGATING ENZYME 7 INTERACTING PROTEIN-RELATED"/>
    <property type="match status" value="1"/>
</dbReference>
<keyword evidence="6" id="KW-0833">Ubl conjugation pathway</keyword>
<comment type="caution">
    <text evidence="10">The sequence shown here is derived from an EMBL/GenBank/DDBJ whole genome shotgun (WGS) entry which is preliminary data.</text>
</comment>
<reference evidence="10 11" key="1">
    <citation type="submission" date="2024-04" db="EMBL/GenBank/DDBJ databases">
        <title>Phyllosticta paracitricarpa is synonymous to the EU quarantine fungus P. citricarpa based on phylogenomic analyses.</title>
        <authorList>
            <consortium name="Lawrence Berkeley National Laboratory"/>
            <person name="Van ingen-buijs V.A."/>
            <person name="Van westerhoven A.C."/>
            <person name="Haridas S."/>
            <person name="Skiadas P."/>
            <person name="Martin F."/>
            <person name="Groenewald J.Z."/>
            <person name="Crous P.W."/>
            <person name="Seidl M.F."/>
        </authorList>
    </citation>
    <scope>NUCLEOTIDE SEQUENCE [LARGE SCALE GENOMIC DNA]</scope>
    <source>
        <strain evidence="10 11">CPC 17464</strain>
    </source>
</reference>
<dbReference type="PROSITE" id="PS51873">
    <property type="entry name" value="TRIAD"/>
    <property type="match status" value="1"/>
</dbReference>
<dbReference type="CDD" id="cd16630">
    <property type="entry name" value="RING-HC_RBR_RNF216"/>
    <property type="match status" value="1"/>
</dbReference>
<keyword evidence="7" id="KW-0862">Zinc</keyword>
<dbReference type="InterPro" id="IPR047544">
    <property type="entry name" value="RING-HC_RBR_RNF216"/>
</dbReference>
<keyword evidence="4" id="KW-0677">Repeat</keyword>
<keyword evidence="8" id="KW-0812">Transmembrane</keyword>
<evidence type="ECO:0000256" key="4">
    <source>
        <dbReference type="ARBA" id="ARBA00022737"/>
    </source>
</evidence>
<dbReference type="InterPro" id="IPR058758">
    <property type="entry name" value="UBA_RNF216"/>
</dbReference>
<evidence type="ECO:0000313" key="10">
    <source>
        <dbReference type="EMBL" id="KAK7541986.1"/>
    </source>
</evidence>
<name>A0ABR1M4D5_9PEZI</name>
<dbReference type="InterPro" id="IPR051628">
    <property type="entry name" value="LUBAC_E3_Ligases"/>
</dbReference>
<organism evidence="10 11">
    <name type="scientific">Phyllosticta citribraziliensis</name>
    <dbReference type="NCBI Taxonomy" id="989973"/>
    <lineage>
        <taxon>Eukaryota</taxon>
        <taxon>Fungi</taxon>
        <taxon>Dikarya</taxon>
        <taxon>Ascomycota</taxon>
        <taxon>Pezizomycotina</taxon>
        <taxon>Dothideomycetes</taxon>
        <taxon>Dothideomycetes incertae sedis</taxon>
        <taxon>Botryosphaeriales</taxon>
        <taxon>Phyllostictaceae</taxon>
        <taxon>Phyllosticta</taxon>
    </lineage>
</organism>
<evidence type="ECO:0000259" key="9">
    <source>
        <dbReference type="PROSITE" id="PS51873"/>
    </source>
</evidence>
<evidence type="ECO:0000256" key="5">
    <source>
        <dbReference type="ARBA" id="ARBA00022771"/>
    </source>
</evidence>
<protein>
    <recommendedName>
        <fullName evidence="9">RING-type domain-containing protein</fullName>
    </recommendedName>
</protein>
<proteinExistence type="predicted"/>
<dbReference type="CDD" id="cd20353">
    <property type="entry name" value="Rcat_RBR_RNF216"/>
    <property type="match status" value="1"/>
</dbReference>
<dbReference type="PANTHER" id="PTHR22770:SF42">
    <property type="entry name" value="FINGER PROTEIN (ZIN), PUTATIVE (AFU_ORTHOLOGUE AFUA_4G03910)-RELATED"/>
    <property type="match status" value="1"/>
</dbReference>
<keyword evidence="8" id="KW-0472">Membrane</keyword>
<dbReference type="GeneID" id="92031902"/>
<evidence type="ECO:0000256" key="6">
    <source>
        <dbReference type="ARBA" id="ARBA00022786"/>
    </source>
</evidence>
<dbReference type="Proteomes" id="UP001360953">
    <property type="component" value="Unassembled WGS sequence"/>
</dbReference>
<keyword evidence="8" id="KW-1133">Transmembrane helix</keyword>
<dbReference type="Pfam" id="PF26191">
    <property type="entry name" value="RING-HC_RBR_RNF216"/>
    <property type="match status" value="1"/>
</dbReference>
<evidence type="ECO:0000256" key="8">
    <source>
        <dbReference type="SAM" id="Phobius"/>
    </source>
</evidence>
<dbReference type="Pfam" id="PF26200">
    <property type="entry name" value="Rcat_RNF216"/>
    <property type="match status" value="1"/>
</dbReference>
<evidence type="ECO:0000256" key="1">
    <source>
        <dbReference type="ARBA" id="ARBA00004906"/>
    </source>
</evidence>
<dbReference type="InterPro" id="IPR047546">
    <property type="entry name" value="Rcat_RBR_RNF216"/>
</dbReference>
<dbReference type="InterPro" id="IPR044066">
    <property type="entry name" value="TRIAD_supradom"/>
</dbReference>